<dbReference type="InterPro" id="IPR037171">
    <property type="entry name" value="NagB/RpiA_transferase-like"/>
</dbReference>
<evidence type="ECO:0000313" key="10">
    <source>
        <dbReference type="Proteomes" id="UP001529338"/>
    </source>
</evidence>
<organism evidence="9 10">
    <name type="scientific">Cellulomonas alba</name>
    <dbReference type="NCBI Taxonomy" id="3053467"/>
    <lineage>
        <taxon>Bacteria</taxon>
        <taxon>Bacillati</taxon>
        <taxon>Actinomycetota</taxon>
        <taxon>Actinomycetes</taxon>
        <taxon>Micrococcales</taxon>
        <taxon>Cellulomonadaceae</taxon>
        <taxon>Cellulomonas</taxon>
    </lineage>
</organism>
<gene>
    <name evidence="7 9" type="primary">pgl</name>
    <name evidence="9" type="ORF">QRT04_15355</name>
</gene>
<dbReference type="InterPro" id="IPR039104">
    <property type="entry name" value="6PGL"/>
</dbReference>
<dbReference type="InterPro" id="IPR006148">
    <property type="entry name" value="Glc/Gal-6P_isomerase"/>
</dbReference>
<comment type="caution">
    <text evidence="9">The sequence shown here is derived from an EMBL/GenBank/DDBJ whole genome shotgun (WGS) entry which is preliminary data.</text>
</comment>
<keyword evidence="7 9" id="KW-0378">Hydrolase</keyword>
<dbReference type="PANTHER" id="PTHR11054">
    <property type="entry name" value="6-PHOSPHOGLUCONOLACTONASE"/>
    <property type="match status" value="1"/>
</dbReference>
<evidence type="ECO:0000256" key="6">
    <source>
        <dbReference type="ARBA" id="ARBA00020337"/>
    </source>
</evidence>
<dbReference type="EMBL" id="JAUCGQ010000003">
    <property type="protein sequence ID" value="MDM7856314.1"/>
    <property type="molecule type" value="Genomic_DNA"/>
</dbReference>
<dbReference type="SUPFAM" id="SSF100950">
    <property type="entry name" value="NagB/RpiA/CoA transferase-like"/>
    <property type="match status" value="1"/>
</dbReference>
<proteinExistence type="inferred from homology"/>
<evidence type="ECO:0000256" key="7">
    <source>
        <dbReference type="RuleBase" id="RU365095"/>
    </source>
</evidence>
<evidence type="ECO:0000256" key="3">
    <source>
        <dbReference type="ARBA" id="ARBA00004961"/>
    </source>
</evidence>
<comment type="similarity">
    <text evidence="4 7">Belongs to the glucosamine/galactosamine-6-phosphate isomerase family. 6-phosphogluconolactonase subfamily.</text>
</comment>
<dbReference type="EC" id="3.1.1.31" evidence="5 7"/>
<dbReference type="RefSeq" id="WP_289456467.1">
    <property type="nucleotide sequence ID" value="NZ_JAUCGQ010000003.1"/>
</dbReference>
<keyword evidence="10" id="KW-1185">Reference proteome</keyword>
<dbReference type="Proteomes" id="UP001529338">
    <property type="component" value="Unassembled WGS sequence"/>
</dbReference>
<reference evidence="9 10" key="1">
    <citation type="submission" date="2023-06" db="EMBL/GenBank/DDBJ databases">
        <title>Cellulomonas sp. MW4 Whole genome sequence.</title>
        <authorList>
            <person name="Park S."/>
        </authorList>
    </citation>
    <scope>NUCLEOTIDE SEQUENCE [LARGE SCALE GENOMIC DNA]</scope>
    <source>
        <strain evidence="9 10">MW4</strain>
    </source>
</reference>
<protein>
    <recommendedName>
        <fullName evidence="6 7">6-phosphogluconolactonase</fullName>
        <shortName evidence="7">6PGL</shortName>
        <ecNumber evidence="5 7">3.1.1.31</ecNumber>
    </recommendedName>
</protein>
<comment type="function">
    <text evidence="2 7">Hydrolysis of 6-phosphogluconolactone to 6-phosphogluconate.</text>
</comment>
<comment type="pathway">
    <text evidence="3 7">Carbohydrate degradation; pentose phosphate pathway; D-ribulose 5-phosphate from D-glucose 6-phosphate (oxidative stage): step 2/3.</text>
</comment>
<sequence length="248" mass="25609">MTRDVVVHPDPAVLAEATAARLLTALLDVQSHRSPVHVVLTGGTVGIKVLAAVAASPVRDAVDWSGVHLWWGDERFLPDGDGDRNETQARDALISALGDALPAQNVHPMAAQSDEVPTPEASASAYARTLAEHAAPGTQVPAFDVLLLGMGPDGHIASLFPDHEALHVTGVATVAVHGSPKPPPLRVSLTYEAIHAAREVWVVAAGAEKADAVASALRGATVAQTPAAGATGRDRTRWLLDAAAAAHV</sequence>
<evidence type="ECO:0000256" key="4">
    <source>
        <dbReference type="ARBA" id="ARBA00010662"/>
    </source>
</evidence>
<evidence type="ECO:0000256" key="2">
    <source>
        <dbReference type="ARBA" id="ARBA00002681"/>
    </source>
</evidence>
<evidence type="ECO:0000259" key="8">
    <source>
        <dbReference type="Pfam" id="PF01182"/>
    </source>
</evidence>
<evidence type="ECO:0000256" key="5">
    <source>
        <dbReference type="ARBA" id="ARBA00013198"/>
    </source>
</evidence>
<dbReference type="NCBIfam" id="TIGR01198">
    <property type="entry name" value="pgl"/>
    <property type="match status" value="1"/>
</dbReference>
<name>A0ABT7SJE7_9CELL</name>
<comment type="catalytic activity">
    <reaction evidence="1 7">
        <text>6-phospho-D-glucono-1,5-lactone + H2O = 6-phospho-D-gluconate + H(+)</text>
        <dbReference type="Rhea" id="RHEA:12556"/>
        <dbReference type="ChEBI" id="CHEBI:15377"/>
        <dbReference type="ChEBI" id="CHEBI:15378"/>
        <dbReference type="ChEBI" id="CHEBI:57955"/>
        <dbReference type="ChEBI" id="CHEBI:58759"/>
        <dbReference type="EC" id="3.1.1.31"/>
    </reaction>
</comment>
<accession>A0ABT7SJE7</accession>
<feature type="domain" description="Glucosamine/galactosamine-6-phosphate isomerase" evidence="8">
    <location>
        <begin position="9"/>
        <end position="238"/>
    </location>
</feature>
<dbReference type="GO" id="GO:0017057">
    <property type="term" value="F:6-phosphogluconolactonase activity"/>
    <property type="evidence" value="ECO:0007669"/>
    <property type="project" value="UniProtKB-EC"/>
</dbReference>
<dbReference type="PANTHER" id="PTHR11054:SF0">
    <property type="entry name" value="6-PHOSPHOGLUCONOLACTONASE"/>
    <property type="match status" value="1"/>
</dbReference>
<dbReference type="CDD" id="cd01400">
    <property type="entry name" value="6PGL"/>
    <property type="match status" value="1"/>
</dbReference>
<evidence type="ECO:0000256" key="1">
    <source>
        <dbReference type="ARBA" id="ARBA00000832"/>
    </source>
</evidence>
<dbReference type="InterPro" id="IPR005900">
    <property type="entry name" value="6-phosphogluconolactonase_DevB"/>
</dbReference>
<evidence type="ECO:0000313" key="9">
    <source>
        <dbReference type="EMBL" id="MDM7856314.1"/>
    </source>
</evidence>
<dbReference type="Pfam" id="PF01182">
    <property type="entry name" value="Glucosamine_iso"/>
    <property type="match status" value="1"/>
</dbReference>
<dbReference type="Gene3D" id="3.40.50.1360">
    <property type="match status" value="1"/>
</dbReference>